<reference evidence="2" key="1">
    <citation type="submission" date="2017-04" db="EMBL/GenBank/DDBJ databases">
        <title>Function of individual gut microbiota members based on whole genome sequencing of pure cultures obtained from chicken caecum.</title>
        <authorList>
            <person name="Medvecky M."/>
            <person name="Cejkova D."/>
            <person name="Polansky O."/>
            <person name="Karasova D."/>
            <person name="Kubasova T."/>
            <person name="Cizek A."/>
            <person name="Rychlik I."/>
        </authorList>
    </citation>
    <scope>NUCLEOTIDE SEQUENCE [LARGE SCALE GENOMIC DNA]</scope>
    <source>
        <strain evidence="2">An273</strain>
    </source>
</reference>
<dbReference type="Proteomes" id="UP000196368">
    <property type="component" value="Unassembled WGS sequence"/>
</dbReference>
<organism evidence="1 2">
    <name type="scientific">Candidatus Avelusimicrobium gallicola</name>
    <dbReference type="NCBI Taxonomy" id="2562704"/>
    <lineage>
        <taxon>Bacteria</taxon>
        <taxon>Pseudomonadati</taxon>
        <taxon>Elusimicrobiota</taxon>
        <taxon>Elusimicrobia</taxon>
        <taxon>Elusimicrobiales</taxon>
        <taxon>Elusimicrobiaceae</taxon>
        <taxon>Candidatus Avelusimicrobium</taxon>
    </lineage>
</organism>
<keyword evidence="2" id="KW-1185">Reference proteome</keyword>
<dbReference type="EMBL" id="NFJD01000001">
    <property type="protein sequence ID" value="OUO57272.1"/>
    <property type="molecule type" value="Genomic_DNA"/>
</dbReference>
<sequence>MKRGFTLIELLAVVLIMGILTAIALPQYRRSVERTRVAEALQMLPAIYDARERLMTERGWKWGLQLVQPAVSFDKLDIDMKGKRTSDTTLLTENFQYNLVQSCAGRMCTVGEPWVSATLQKGTYKGTIVYYAGDQFTCCPGTSGSDACERLNLDKAACEFTVIPVVP</sequence>
<dbReference type="RefSeq" id="WP_087286270.1">
    <property type="nucleotide sequence ID" value="NZ_NFJD01000001.1"/>
</dbReference>
<dbReference type="InterPro" id="IPR045584">
    <property type="entry name" value="Pilin-like"/>
</dbReference>
<dbReference type="Gene3D" id="3.30.700.10">
    <property type="entry name" value="Glycoprotein, Type 4 Pilin"/>
    <property type="match status" value="1"/>
</dbReference>
<dbReference type="InterPro" id="IPR012902">
    <property type="entry name" value="N_methyl_site"/>
</dbReference>
<accession>A0A1Y4DF49</accession>
<dbReference type="AlphaFoldDB" id="A0A1Y4DF49"/>
<dbReference type="Pfam" id="PF07963">
    <property type="entry name" value="N_methyl"/>
    <property type="match status" value="1"/>
</dbReference>
<dbReference type="SUPFAM" id="SSF54523">
    <property type="entry name" value="Pili subunits"/>
    <property type="match status" value="1"/>
</dbReference>
<comment type="caution">
    <text evidence="1">The sequence shown here is derived from an EMBL/GenBank/DDBJ whole genome shotgun (WGS) entry which is preliminary data.</text>
</comment>
<proteinExistence type="predicted"/>
<dbReference type="OrthoDB" id="5918848at2"/>
<name>A0A1Y4DF49_9BACT</name>
<dbReference type="NCBIfam" id="TIGR02532">
    <property type="entry name" value="IV_pilin_GFxxxE"/>
    <property type="match status" value="1"/>
</dbReference>
<gene>
    <name evidence="1" type="ORF">B5F75_00385</name>
</gene>
<dbReference type="PROSITE" id="PS00409">
    <property type="entry name" value="PROKAR_NTER_METHYL"/>
    <property type="match status" value="1"/>
</dbReference>
<protein>
    <submittedName>
        <fullName evidence="1">Uncharacterized protein</fullName>
    </submittedName>
</protein>
<evidence type="ECO:0000313" key="2">
    <source>
        <dbReference type="Proteomes" id="UP000196368"/>
    </source>
</evidence>
<evidence type="ECO:0000313" key="1">
    <source>
        <dbReference type="EMBL" id="OUO57272.1"/>
    </source>
</evidence>